<dbReference type="AlphaFoldDB" id="A0A3N4LI67"/>
<accession>A0A3N4LI67</accession>
<reference evidence="2 3" key="1">
    <citation type="journal article" date="2018" name="Nat. Ecol. Evol.">
        <title>Pezizomycetes genomes reveal the molecular basis of ectomycorrhizal truffle lifestyle.</title>
        <authorList>
            <person name="Murat C."/>
            <person name="Payen T."/>
            <person name="Noel B."/>
            <person name="Kuo A."/>
            <person name="Morin E."/>
            <person name="Chen J."/>
            <person name="Kohler A."/>
            <person name="Krizsan K."/>
            <person name="Balestrini R."/>
            <person name="Da Silva C."/>
            <person name="Montanini B."/>
            <person name="Hainaut M."/>
            <person name="Levati E."/>
            <person name="Barry K.W."/>
            <person name="Belfiori B."/>
            <person name="Cichocki N."/>
            <person name="Clum A."/>
            <person name="Dockter R.B."/>
            <person name="Fauchery L."/>
            <person name="Guy J."/>
            <person name="Iotti M."/>
            <person name="Le Tacon F."/>
            <person name="Lindquist E.A."/>
            <person name="Lipzen A."/>
            <person name="Malagnac F."/>
            <person name="Mello A."/>
            <person name="Molinier V."/>
            <person name="Miyauchi S."/>
            <person name="Poulain J."/>
            <person name="Riccioni C."/>
            <person name="Rubini A."/>
            <person name="Sitrit Y."/>
            <person name="Splivallo R."/>
            <person name="Traeger S."/>
            <person name="Wang M."/>
            <person name="Zifcakova L."/>
            <person name="Wipf D."/>
            <person name="Zambonelli A."/>
            <person name="Paolocci F."/>
            <person name="Nowrousian M."/>
            <person name="Ottonello S."/>
            <person name="Baldrian P."/>
            <person name="Spatafora J.W."/>
            <person name="Henrissat B."/>
            <person name="Nagy L.G."/>
            <person name="Aury J.M."/>
            <person name="Wincker P."/>
            <person name="Grigoriev I.V."/>
            <person name="Bonfante P."/>
            <person name="Martin F.M."/>
        </authorList>
    </citation>
    <scope>NUCLEOTIDE SEQUENCE [LARGE SCALE GENOMIC DNA]</scope>
    <source>
        <strain evidence="2 3">ATCC MYA-4762</strain>
    </source>
</reference>
<name>A0A3N4LI67_9PEZI</name>
<organism evidence="2 3">
    <name type="scientific">Terfezia boudieri ATCC MYA-4762</name>
    <dbReference type="NCBI Taxonomy" id="1051890"/>
    <lineage>
        <taxon>Eukaryota</taxon>
        <taxon>Fungi</taxon>
        <taxon>Dikarya</taxon>
        <taxon>Ascomycota</taxon>
        <taxon>Pezizomycotina</taxon>
        <taxon>Pezizomycetes</taxon>
        <taxon>Pezizales</taxon>
        <taxon>Pezizaceae</taxon>
        <taxon>Terfezia</taxon>
    </lineage>
</organism>
<evidence type="ECO:0000259" key="1">
    <source>
        <dbReference type="Pfam" id="PF13391"/>
    </source>
</evidence>
<feature type="domain" description="HNH nuclease" evidence="1">
    <location>
        <begin position="90"/>
        <end position="160"/>
    </location>
</feature>
<dbReference type="Pfam" id="PF13391">
    <property type="entry name" value="HNH_2"/>
    <property type="match status" value="1"/>
</dbReference>
<dbReference type="Proteomes" id="UP000267821">
    <property type="component" value="Unassembled WGS sequence"/>
</dbReference>
<dbReference type="EMBL" id="ML121552">
    <property type="protein sequence ID" value="RPB22436.1"/>
    <property type="molecule type" value="Genomic_DNA"/>
</dbReference>
<evidence type="ECO:0000313" key="2">
    <source>
        <dbReference type="EMBL" id="RPB22436.1"/>
    </source>
</evidence>
<evidence type="ECO:0000313" key="3">
    <source>
        <dbReference type="Proteomes" id="UP000267821"/>
    </source>
</evidence>
<proteinExistence type="predicted"/>
<dbReference type="InParanoid" id="A0A3N4LI67"/>
<keyword evidence="3" id="KW-1185">Reference proteome</keyword>
<protein>
    <recommendedName>
        <fullName evidence="1">HNH nuclease domain-containing protein</fullName>
    </recommendedName>
</protein>
<dbReference type="InterPro" id="IPR003615">
    <property type="entry name" value="HNH_nuc"/>
</dbReference>
<dbReference type="OrthoDB" id="5416097at2759"/>
<sequence length="196" mass="21845">MLFILTEVLPTVGASVEIRSCGKVCITERRQVSRVFGLWQSRPDLLDASRCSRRLFTVRQCGRSSGSSASDTATLRSSWAINWERDNNLCVLSLSSDPEVAHIVPYSIGRYPRLFEEARPDVFQFLNIPGRSIDKNQSIGILVCLDPANHTKFGRGLFVLEPVGDPLACLGDHGQLWSYESKIFLGPSKINLQCET</sequence>
<gene>
    <name evidence="2" type="ORF">L211DRAFT_338628</name>
</gene>